<organism evidence="2 3">
    <name type="scientific">Thiomicrorhabdus xiamenensis</name>
    <dbReference type="NCBI Taxonomy" id="2739063"/>
    <lineage>
        <taxon>Bacteria</taxon>
        <taxon>Pseudomonadati</taxon>
        <taxon>Pseudomonadota</taxon>
        <taxon>Gammaproteobacteria</taxon>
        <taxon>Thiotrichales</taxon>
        <taxon>Piscirickettsiaceae</taxon>
        <taxon>Thiomicrorhabdus</taxon>
    </lineage>
</organism>
<evidence type="ECO:0000313" key="2">
    <source>
        <dbReference type="EMBL" id="QKI88224.1"/>
    </source>
</evidence>
<reference evidence="2 3" key="1">
    <citation type="submission" date="2020-05" db="EMBL/GenBank/DDBJ databases">
        <title>Thiomicrorhabdus sediminis sp.nov. and Thiomicrorhabdus xiamenensis sp.nov., novel sulfur-oxidizing bacteria isolated from coastal sediment.</title>
        <authorList>
            <person name="Liu X."/>
        </authorList>
    </citation>
    <scope>NUCLEOTIDE SEQUENCE [LARGE SCALE GENOMIC DNA]</scope>
    <source>
        <strain evidence="2 3">G2</strain>
    </source>
</reference>
<evidence type="ECO:0000256" key="1">
    <source>
        <dbReference type="SAM" id="SignalP"/>
    </source>
</evidence>
<dbReference type="KEGG" id="txa:HQN79_00860"/>
<dbReference type="Proteomes" id="UP000504724">
    <property type="component" value="Chromosome"/>
</dbReference>
<protein>
    <submittedName>
        <fullName evidence="2">YjbH domain-containing protein</fullName>
    </submittedName>
</protein>
<feature type="chain" id="PRO_5028929094" evidence="1">
    <location>
        <begin position="24"/>
        <end position="699"/>
    </location>
</feature>
<gene>
    <name evidence="2" type="ORF">HQN79_00860</name>
</gene>
<dbReference type="AlphaFoldDB" id="A0A7D4SXD6"/>
<dbReference type="RefSeq" id="WP_173283820.1">
    <property type="nucleotide sequence ID" value="NZ_CP054020.1"/>
</dbReference>
<dbReference type="InterPro" id="IPR010344">
    <property type="entry name" value="YbjH"/>
</dbReference>
<keyword evidence="3" id="KW-1185">Reference proteome</keyword>
<evidence type="ECO:0000313" key="3">
    <source>
        <dbReference type="Proteomes" id="UP000504724"/>
    </source>
</evidence>
<dbReference type="EMBL" id="CP054020">
    <property type="protein sequence ID" value="QKI88224.1"/>
    <property type="molecule type" value="Genomic_DNA"/>
</dbReference>
<keyword evidence="1" id="KW-0732">Signal</keyword>
<name>A0A7D4SXD6_9GAMM</name>
<feature type="signal peptide" evidence="1">
    <location>
        <begin position="1"/>
        <end position="23"/>
    </location>
</feature>
<accession>A0A7D4SXD6</accession>
<dbReference type="Pfam" id="PF06082">
    <property type="entry name" value="YjbH"/>
    <property type="match status" value="1"/>
</dbReference>
<proteinExistence type="predicted"/>
<sequence>MFRKHPLVASILLGFAALPSAQAEPLSYSQTNSGEVGLVEMPTSRMYPEGAFGVHLSYADLYSRVAVIAQPLPWFQFLFKYTDISNRLYGEAIADSQSYKDKSTDIKVRLFEETYYLPEVAVGIRDVGGTGLFSGEYVVLSKQIKNLDLSFGMGWGYLGQQGHLDNPLSLFGDSFDYRDAGEAGDQGGNISYSNFFSGEKVALFAGAEYYFESMPLRLKIEYDANDYQNEPLGNVLEQKSPINVGVVYSPLKGIDLQLGMVRGNEVYAGVTFRTNLKTADNPKLLDPKPVPVQETARPDQADWPTIDQQLRANAGIDVERIEQQDQELYIYGNQKQYPLAKGVGRAARLLDNQTPDQIEQFHFVDLQFGLPVSQLNLQRESFHAAANLEAEESVITETTSFSNPKAVNDEQLVYQSSSIGQFNYDVSPYFSGSFGGPDAFLLYQLGLKANADYRLTEGLLWSGSLKLGLLDNYDNFEYQADSLLPRVRTSIRDYLKTSVLRMDNMQLSHFERLAPNWYASLYGGYLEWMYGGIGGELLYRPLGKRWALGLDANRVKQRDFDQGLGFRDYEVTTGHLTAYYQSQIGIQAKVSAGQYLAGDRGVTIDLSRQFKNGASIGVWATKTDVSAEEFGEGSFDKGFYFQLPLNLFSFKSTNEVAELNWRFLTRDGGQMLNRRYELYELTRSRDQQWILNNFDQILD</sequence>